<keyword evidence="3" id="KW-1185">Reference proteome</keyword>
<name>A0A8T2R8F0_CERRI</name>
<protein>
    <submittedName>
        <fullName evidence="2">Uncharacterized protein</fullName>
    </submittedName>
</protein>
<reference evidence="2" key="1">
    <citation type="submission" date="2021-08" db="EMBL/GenBank/DDBJ databases">
        <title>WGS assembly of Ceratopteris richardii.</title>
        <authorList>
            <person name="Marchant D.B."/>
            <person name="Chen G."/>
            <person name="Jenkins J."/>
            <person name="Shu S."/>
            <person name="Leebens-Mack J."/>
            <person name="Grimwood J."/>
            <person name="Schmutz J."/>
            <person name="Soltis P."/>
            <person name="Soltis D."/>
            <person name="Chen Z.-H."/>
        </authorList>
    </citation>
    <scope>NUCLEOTIDE SEQUENCE</scope>
    <source>
        <strain evidence="2">Whitten #5841</strain>
        <tissue evidence="2">Leaf</tissue>
    </source>
</reference>
<comment type="caution">
    <text evidence="2">The sequence shown here is derived from an EMBL/GenBank/DDBJ whole genome shotgun (WGS) entry which is preliminary data.</text>
</comment>
<proteinExistence type="predicted"/>
<keyword evidence="1" id="KW-1133">Transmembrane helix</keyword>
<feature type="transmembrane region" description="Helical" evidence="1">
    <location>
        <begin position="27"/>
        <end position="45"/>
    </location>
</feature>
<dbReference type="EMBL" id="CM035434">
    <property type="protein sequence ID" value="KAH7292031.1"/>
    <property type="molecule type" value="Genomic_DNA"/>
</dbReference>
<accession>A0A8T2R8F0</accession>
<evidence type="ECO:0000256" key="1">
    <source>
        <dbReference type="SAM" id="Phobius"/>
    </source>
</evidence>
<dbReference type="AlphaFoldDB" id="A0A8T2R8F0"/>
<sequence length="128" mass="14580">MAFNSNCRVLHNALFYMVDNQHVLQDLNFSNIIFNFCALIIFLLIKILESSCSSFLACGERSFWRAPFDDCLHDFSGASQCGHLFLPLQTSLVKMESLCTYTGNLLYVHLRQNMINSTPYVRSSLSVP</sequence>
<organism evidence="2 3">
    <name type="scientific">Ceratopteris richardii</name>
    <name type="common">Triangle waterfern</name>
    <dbReference type="NCBI Taxonomy" id="49495"/>
    <lineage>
        <taxon>Eukaryota</taxon>
        <taxon>Viridiplantae</taxon>
        <taxon>Streptophyta</taxon>
        <taxon>Embryophyta</taxon>
        <taxon>Tracheophyta</taxon>
        <taxon>Polypodiopsida</taxon>
        <taxon>Polypodiidae</taxon>
        <taxon>Polypodiales</taxon>
        <taxon>Pteridineae</taxon>
        <taxon>Pteridaceae</taxon>
        <taxon>Parkerioideae</taxon>
        <taxon>Ceratopteris</taxon>
    </lineage>
</organism>
<evidence type="ECO:0000313" key="2">
    <source>
        <dbReference type="EMBL" id="KAH7292031.1"/>
    </source>
</evidence>
<gene>
    <name evidence="2" type="ORF">KP509_29G048300</name>
</gene>
<keyword evidence="1" id="KW-0472">Membrane</keyword>
<keyword evidence="1" id="KW-0812">Transmembrane</keyword>
<dbReference type="Proteomes" id="UP000825935">
    <property type="component" value="Chromosome 29"/>
</dbReference>
<evidence type="ECO:0000313" key="3">
    <source>
        <dbReference type="Proteomes" id="UP000825935"/>
    </source>
</evidence>